<name>A0A0H3MJB6_ECO7I</name>
<dbReference type="HOGENOM" id="CLU_150654_1_0_6"/>
<dbReference type="AlphaFoldDB" id="A0A0H3MJB6"/>
<dbReference type="Proteomes" id="UP000000749">
    <property type="component" value="Chromosome"/>
</dbReference>
<proteinExistence type="predicted"/>
<dbReference type="RefSeq" id="WP_000590811.1">
    <property type="nucleotide sequence ID" value="NC_011750.1"/>
</dbReference>
<protein>
    <submittedName>
        <fullName evidence="1">Uncharacterized protein</fullName>
    </submittedName>
</protein>
<sequence>MIKINNVRGASVSVNGEDFTGHHITINNGKVIVDGVEKNSNLDGQINVTINGSVEGVEIENGSVTVSGDAHYVKTMSGDVHCSNVLGNVNTMSGDVICETVGGNASTMSGNIIKK</sequence>
<evidence type="ECO:0000313" key="1">
    <source>
        <dbReference type="EMBL" id="CAR18806.1"/>
    </source>
</evidence>
<evidence type="ECO:0000313" key="2">
    <source>
        <dbReference type="Proteomes" id="UP000000749"/>
    </source>
</evidence>
<organism evidence="1 2">
    <name type="scientific">Escherichia coli O7:K1 (strain IAI39 / ExPEC)</name>
    <dbReference type="NCBI Taxonomy" id="585057"/>
    <lineage>
        <taxon>Bacteria</taxon>
        <taxon>Pseudomonadati</taxon>
        <taxon>Pseudomonadota</taxon>
        <taxon>Gammaproteobacteria</taxon>
        <taxon>Enterobacterales</taxon>
        <taxon>Enterobacteriaceae</taxon>
        <taxon>Escherichia</taxon>
    </lineage>
</organism>
<accession>A0A0H3MJB6</accession>
<dbReference type="EMBL" id="CU928164">
    <property type="protein sequence ID" value="CAR18806.1"/>
    <property type="molecule type" value="Genomic_DNA"/>
</dbReference>
<dbReference type="PATRIC" id="fig|585057.6.peg.2790"/>
<gene>
    <name evidence="1" type="ordered locus">ECIAI39_2683</name>
</gene>
<dbReference type="KEGG" id="ect:ECIAI39_2683"/>
<reference evidence="2" key="1">
    <citation type="journal article" date="2009" name="PLoS Genet.">
        <title>Organised genome dynamics in the Escherichia coli species results in highly diverse adaptive paths.</title>
        <authorList>
            <person name="Touchon M."/>
            <person name="Hoede C."/>
            <person name="Tenaillon O."/>
            <person name="Barbe V."/>
            <person name="Baeriswyl S."/>
            <person name="Bidet P."/>
            <person name="Bingen E."/>
            <person name="Bonacorsi S."/>
            <person name="Bouchier C."/>
            <person name="Bouvet O."/>
            <person name="Calteau A."/>
            <person name="Chiapello H."/>
            <person name="Clermont O."/>
            <person name="Cruveiller S."/>
            <person name="Danchin A."/>
            <person name="Diard M."/>
            <person name="Dossat C."/>
            <person name="Karoui M.E."/>
            <person name="Frapy E."/>
            <person name="Garry L."/>
            <person name="Ghigo J.M."/>
            <person name="Gilles A.M."/>
            <person name="Johnson J."/>
            <person name="Le Bouguenec C."/>
            <person name="Lescat M."/>
            <person name="Mangenot S."/>
            <person name="Martinez-Jehanne V."/>
            <person name="Matic I."/>
            <person name="Nassif X."/>
            <person name="Oztas S."/>
            <person name="Petit M.A."/>
            <person name="Pichon C."/>
            <person name="Rouy Z."/>
            <person name="Ruf C.S."/>
            <person name="Schneider D."/>
            <person name="Tourret J."/>
            <person name="Vacherie B."/>
            <person name="Vallenet D."/>
            <person name="Medigue C."/>
            <person name="Rocha E.P.C."/>
            <person name="Denamur E."/>
        </authorList>
    </citation>
    <scope>NUCLEOTIDE SEQUENCE [LARGE SCALE GENOMIC DNA]</scope>
    <source>
        <strain evidence="2">IAI39 / ExPEC</strain>
    </source>
</reference>